<gene>
    <name evidence="2" type="ORF">K7X08_035852</name>
</gene>
<proteinExistence type="predicted"/>
<dbReference type="EMBL" id="JAJAGQ010000022">
    <property type="protein sequence ID" value="KAJ8529017.1"/>
    <property type="molecule type" value="Genomic_DNA"/>
</dbReference>
<dbReference type="Proteomes" id="UP001152561">
    <property type="component" value="Unassembled WGS sequence"/>
</dbReference>
<dbReference type="OrthoDB" id="1328285at2759"/>
<dbReference type="AlphaFoldDB" id="A0A9Q1QXH8"/>
<name>A0A9Q1QXH8_9SOLA</name>
<organism evidence="2 3">
    <name type="scientific">Anisodus acutangulus</name>
    <dbReference type="NCBI Taxonomy" id="402998"/>
    <lineage>
        <taxon>Eukaryota</taxon>
        <taxon>Viridiplantae</taxon>
        <taxon>Streptophyta</taxon>
        <taxon>Embryophyta</taxon>
        <taxon>Tracheophyta</taxon>
        <taxon>Spermatophyta</taxon>
        <taxon>Magnoliopsida</taxon>
        <taxon>eudicotyledons</taxon>
        <taxon>Gunneridae</taxon>
        <taxon>Pentapetalae</taxon>
        <taxon>asterids</taxon>
        <taxon>lamiids</taxon>
        <taxon>Solanales</taxon>
        <taxon>Solanaceae</taxon>
        <taxon>Solanoideae</taxon>
        <taxon>Hyoscyameae</taxon>
        <taxon>Anisodus</taxon>
    </lineage>
</organism>
<accession>A0A9Q1QXH8</accession>
<comment type="caution">
    <text evidence="2">The sequence shown here is derived from an EMBL/GenBank/DDBJ whole genome shotgun (WGS) entry which is preliminary data.</text>
</comment>
<keyword evidence="3" id="KW-1185">Reference proteome</keyword>
<evidence type="ECO:0000313" key="3">
    <source>
        <dbReference type="Proteomes" id="UP001152561"/>
    </source>
</evidence>
<sequence>MEDTHSEDFGGNSVAKYDEGHVGIGTYRDHSEPSRGLSVHMEQEKLKQRVEKMEESLKVLVAYVEEEKFRKREKVMKKERTLKEKGVELIDEVPRPTSGVEKIDVPRPIAEIEKVIHVSVTEVEKTSCSS</sequence>
<feature type="region of interest" description="Disordered" evidence="1">
    <location>
        <begin position="1"/>
        <end position="40"/>
    </location>
</feature>
<evidence type="ECO:0000256" key="1">
    <source>
        <dbReference type="SAM" id="MobiDB-lite"/>
    </source>
</evidence>
<reference evidence="3" key="1">
    <citation type="journal article" date="2023" name="Proc. Natl. Acad. Sci. U.S.A.">
        <title>Genomic and structural basis for evolution of tropane alkaloid biosynthesis.</title>
        <authorList>
            <person name="Wanga Y.-J."/>
            <person name="Taina T."/>
            <person name="Yua J.-Y."/>
            <person name="Lia J."/>
            <person name="Xua B."/>
            <person name="Chenc J."/>
            <person name="D'Auriad J.C."/>
            <person name="Huanga J.-P."/>
            <person name="Huanga S.-X."/>
        </authorList>
    </citation>
    <scope>NUCLEOTIDE SEQUENCE [LARGE SCALE GENOMIC DNA]</scope>
    <source>
        <strain evidence="3">cv. KIB-2019</strain>
    </source>
</reference>
<protein>
    <submittedName>
        <fullName evidence="2">Uncharacterized protein</fullName>
    </submittedName>
</protein>
<evidence type="ECO:0000313" key="2">
    <source>
        <dbReference type="EMBL" id="KAJ8529017.1"/>
    </source>
</evidence>
<feature type="compositionally biased region" description="Basic and acidic residues" evidence="1">
    <location>
        <begin position="16"/>
        <end position="33"/>
    </location>
</feature>